<dbReference type="PANTHER" id="PTHR11908:SF132">
    <property type="entry name" value="ALDEHYDE OXIDASE 1-RELATED"/>
    <property type="match status" value="1"/>
</dbReference>
<dbReference type="Pfam" id="PF03450">
    <property type="entry name" value="CO_deh_flav_C"/>
    <property type="match status" value="1"/>
</dbReference>
<evidence type="ECO:0000256" key="2">
    <source>
        <dbReference type="ARBA" id="ARBA00006849"/>
    </source>
</evidence>
<dbReference type="SMART" id="SM01008">
    <property type="entry name" value="Ald_Xan_dh_C"/>
    <property type="match status" value="1"/>
</dbReference>
<evidence type="ECO:0008006" key="12">
    <source>
        <dbReference type="Google" id="ProtNLM"/>
    </source>
</evidence>
<dbReference type="FunFam" id="3.30.365.10:FF:000008">
    <property type="entry name" value="Aldehyde oxidase1"/>
    <property type="match status" value="1"/>
</dbReference>
<dbReference type="GO" id="GO:0016491">
    <property type="term" value="F:oxidoreductase activity"/>
    <property type="evidence" value="ECO:0007669"/>
    <property type="project" value="UniProtKB-KW"/>
</dbReference>
<dbReference type="Gene3D" id="3.90.1170.50">
    <property type="entry name" value="Aldehyde oxidase/xanthine dehydrogenase, a/b hammerhead"/>
    <property type="match status" value="1"/>
</dbReference>
<dbReference type="InterPro" id="IPR037165">
    <property type="entry name" value="AldOxase/xan_DH_Mopterin-bd_sf"/>
</dbReference>
<dbReference type="InterPro" id="IPR005107">
    <property type="entry name" value="CO_DH_flav_C"/>
</dbReference>
<dbReference type="Pfam" id="PF01315">
    <property type="entry name" value="Ald_Xan_dh_C"/>
    <property type="match status" value="1"/>
</dbReference>
<evidence type="ECO:0000256" key="7">
    <source>
        <dbReference type="ARBA" id="ARBA00034078"/>
    </source>
</evidence>
<feature type="domain" description="CO dehydrogenase flavoprotein C-terminal" evidence="9">
    <location>
        <begin position="21"/>
        <end position="125"/>
    </location>
</feature>
<comment type="cofactor">
    <cofactor evidence="1">
        <name>Mo-molybdopterin</name>
        <dbReference type="ChEBI" id="CHEBI:71302"/>
    </cofactor>
</comment>
<gene>
    <name evidence="10" type="ORF">ILUMI_06112</name>
</gene>
<dbReference type="FunFam" id="3.30.390.50:FF:000003">
    <property type="entry name" value="Aldehyde oxidase1"/>
    <property type="match status" value="1"/>
</dbReference>
<dbReference type="InterPro" id="IPR008274">
    <property type="entry name" value="AldOxase/xan_DH_MoCoBD1"/>
</dbReference>
<dbReference type="InterPro" id="IPR046867">
    <property type="entry name" value="AldOxase/xan_DH_MoCoBD2"/>
</dbReference>
<evidence type="ECO:0000259" key="9">
    <source>
        <dbReference type="SMART" id="SM01092"/>
    </source>
</evidence>
<evidence type="ECO:0000313" key="11">
    <source>
        <dbReference type="Proteomes" id="UP000801492"/>
    </source>
</evidence>
<keyword evidence="5" id="KW-0560">Oxidoreductase</keyword>
<evidence type="ECO:0000256" key="6">
    <source>
        <dbReference type="ARBA" id="ARBA00023014"/>
    </source>
</evidence>
<dbReference type="GO" id="GO:0051537">
    <property type="term" value="F:2 iron, 2 sulfur cluster binding"/>
    <property type="evidence" value="ECO:0007669"/>
    <property type="project" value="UniProtKB-KW"/>
</dbReference>
<dbReference type="Proteomes" id="UP000801492">
    <property type="component" value="Unassembled WGS sequence"/>
</dbReference>
<dbReference type="Gene3D" id="3.30.365.10">
    <property type="entry name" value="Aldehyde oxidase/xanthine dehydrogenase, molybdopterin binding domain"/>
    <property type="match status" value="4"/>
</dbReference>
<dbReference type="InterPro" id="IPR016208">
    <property type="entry name" value="Ald_Oxase/xanthine_DH-like"/>
</dbReference>
<evidence type="ECO:0000256" key="1">
    <source>
        <dbReference type="ARBA" id="ARBA00001924"/>
    </source>
</evidence>
<keyword evidence="3" id="KW-0500">Molybdenum</keyword>
<dbReference type="SUPFAM" id="SSF56003">
    <property type="entry name" value="Molybdenum cofactor-binding domain"/>
    <property type="match status" value="1"/>
</dbReference>
<dbReference type="FunFam" id="3.30.365.10:FF:000001">
    <property type="entry name" value="Xanthine dehydrogenase oxidase"/>
    <property type="match status" value="1"/>
</dbReference>
<dbReference type="InterPro" id="IPR036856">
    <property type="entry name" value="Ald_Oxase/Xan_DH_a/b_sf"/>
</dbReference>
<evidence type="ECO:0000256" key="3">
    <source>
        <dbReference type="ARBA" id="ARBA00022505"/>
    </source>
</evidence>
<comment type="caution">
    <text evidence="10">The sequence shown here is derived from an EMBL/GenBank/DDBJ whole genome shotgun (WGS) entry which is preliminary data.</text>
</comment>
<keyword evidence="11" id="KW-1185">Reference proteome</keyword>
<keyword evidence="4" id="KW-0408">Iron</keyword>
<name>A0A8K0GFQ0_IGNLU</name>
<evidence type="ECO:0000259" key="8">
    <source>
        <dbReference type="SMART" id="SM01008"/>
    </source>
</evidence>
<keyword evidence="6" id="KW-0411">Iron-sulfur</keyword>
<organism evidence="10 11">
    <name type="scientific">Ignelater luminosus</name>
    <name type="common">Cucubano</name>
    <name type="synonym">Pyrophorus luminosus</name>
    <dbReference type="NCBI Taxonomy" id="2038154"/>
    <lineage>
        <taxon>Eukaryota</taxon>
        <taxon>Metazoa</taxon>
        <taxon>Ecdysozoa</taxon>
        <taxon>Arthropoda</taxon>
        <taxon>Hexapoda</taxon>
        <taxon>Insecta</taxon>
        <taxon>Pterygota</taxon>
        <taxon>Neoptera</taxon>
        <taxon>Endopterygota</taxon>
        <taxon>Coleoptera</taxon>
        <taxon>Polyphaga</taxon>
        <taxon>Elateriformia</taxon>
        <taxon>Elateroidea</taxon>
        <taxon>Elateridae</taxon>
        <taxon>Agrypninae</taxon>
        <taxon>Pyrophorini</taxon>
        <taxon>Ignelater</taxon>
    </lineage>
</organism>
<accession>A0A8K0GFQ0</accession>
<dbReference type="OrthoDB" id="8300278at2759"/>
<keyword evidence="4" id="KW-0001">2Fe-2S</keyword>
<feature type="domain" description="Aldehyde oxidase/xanthine dehydrogenase a/b hammerhead" evidence="8">
    <location>
        <begin position="176"/>
        <end position="291"/>
    </location>
</feature>
<proteinExistence type="inferred from homology"/>
<dbReference type="SUPFAM" id="SSF54665">
    <property type="entry name" value="CO dehydrogenase molybdoprotein N-domain-like"/>
    <property type="match status" value="1"/>
</dbReference>
<dbReference type="Gene3D" id="3.30.390.50">
    <property type="entry name" value="CO dehydrogenase flavoprotein, C-terminal domain"/>
    <property type="match status" value="1"/>
</dbReference>
<evidence type="ECO:0000256" key="5">
    <source>
        <dbReference type="ARBA" id="ARBA00023002"/>
    </source>
</evidence>
<dbReference type="PANTHER" id="PTHR11908">
    <property type="entry name" value="XANTHINE DEHYDROGENASE"/>
    <property type="match status" value="1"/>
</dbReference>
<protein>
    <recommendedName>
        <fullName evidence="12">Xanthine dehydrogenase</fullName>
    </recommendedName>
</protein>
<comment type="cofactor">
    <cofactor evidence="7">
        <name>[2Fe-2S] cluster</name>
        <dbReference type="ChEBI" id="CHEBI:190135"/>
    </cofactor>
</comment>
<dbReference type="AlphaFoldDB" id="A0A8K0GFQ0"/>
<comment type="similarity">
    <text evidence="2">Belongs to the xanthine dehydrogenase family.</text>
</comment>
<dbReference type="EMBL" id="VTPC01002419">
    <property type="protein sequence ID" value="KAF2900072.1"/>
    <property type="molecule type" value="Genomic_DNA"/>
</dbReference>
<evidence type="ECO:0000313" key="10">
    <source>
        <dbReference type="EMBL" id="KAF2900072.1"/>
    </source>
</evidence>
<sequence length="893" mass="98867">MRGKIIKNIVLPALDHTYKYQSYKITPRAQNAHALVNAGFLFKLATNGKVESARIVYGAINPSFTHAKKSENYLTGKDLFDNSTLQTLFQTLNEELTPDHVLPDASPEFRKKLAIALCYKFILSIAPDDKISPRNKSGGKIYDRPVSRGTQDYETNESLYPLTQPIPKLEALAQSTGQAKYIMDMPDQHGQLYAAFVLAKAPANSTITSIDASKALKMNGVKAFYDKNDIPGENDFAPKEAFPGYFNRAEEMFCSGVVKHYFQPVGVIVADSQELAEEAADMVQVNYVEAKEKPILTIRDLIAANATDKIMQNGKKDAKKKGSDVKRVLKGTFDISWQYHYTMETQCCVVVPTEDGLQMYPSTQSIGAAHTAAAKVLKIPTHKIDVTVKRIGGGYGAKISRNGLVSSAAALAAYKLQKPVKLSMPLISNMNVIGKRNPFTMDYEVGVNDKGVIQYLNASLYSDMGSEGGNENVTPLILICFGNIYNPDPWDFTVYSTRTDNHNATWCRAPGTAEAIAAMESVLEHIAIELNLDPVKVRQDNISQATPEVEKYMTELVEWADVDKRKKEIEEFNKANRWVKKGISVVPMLYSLEYFGYWHVIISIYQFDGTVSVAHGGVEMGQGINTKAAQVCAYALGIPLELVNVKPSRSLTAPNSFGTGGSLTSEAVCLAILHACDILKERMKPVKDKMKNASWKELVRQCYVEYVDLCATSLFHPKLPDLKGLSRYHIYGATCAEVETDILTGVSHIIRVDILEDTGNSMSPEIDIGQVEGAFVMGLGYWTCEQIVFNEKGELLTNRTWNYKPPGVKDIPIDLRVKFPKNNPFPFGVLKSKATAEPPLCMSCAVAFAIRRAVAAARSEANANENKWYPIDGPSTVENTFLNSLHDYKQYTL</sequence>
<dbReference type="InterPro" id="IPR000674">
    <property type="entry name" value="Ald_Oxase/Xan_DH_a/b"/>
</dbReference>
<dbReference type="InterPro" id="IPR036683">
    <property type="entry name" value="CO_DH_flav_C_dom_sf"/>
</dbReference>
<dbReference type="SUPFAM" id="SSF55447">
    <property type="entry name" value="CO dehydrogenase flavoprotein C-terminal domain-like"/>
    <property type="match status" value="1"/>
</dbReference>
<evidence type="ECO:0000256" key="4">
    <source>
        <dbReference type="ARBA" id="ARBA00022714"/>
    </source>
</evidence>
<dbReference type="Pfam" id="PF02738">
    <property type="entry name" value="MoCoBD_1"/>
    <property type="match status" value="1"/>
</dbReference>
<reference evidence="10" key="1">
    <citation type="submission" date="2019-08" db="EMBL/GenBank/DDBJ databases">
        <title>The genome of the North American firefly Photinus pyralis.</title>
        <authorList>
            <consortium name="Photinus pyralis genome working group"/>
            <person name="Fallon T.R."/>
            <person name="Sander Lower S.E."/>
            <person name="Weng J.-K."/>
        </authorList>
    </citation>
    <scope>NUCLEOTIDE SEQUENCE</scope>
    <source>
        <strain evidence="10">TRF0915ILg1</strain>
        <tissue evidence="10">Whole body</tissue>
    </source>
</reference>
<dbReference type="FunFam" id="3.90.1170.50:FF:000003">
    <property type="entry name" value="Aldehyde oxidase"/>
    <property type="match status" value="1"/>
</dbReference>
<dbReference type="GO" id="GO:0005506">
    <property type="term" value="F:iron ion binding"/>
    <property type="evidence" value="ECO:0007669"/>
    <property type="project" value="InterPro"/>
</dbReference>
<dbReference type="Pfam" id="PF20256">
    <property type="entry name" value="MoCoBD_2"/>
    <property type="match status" value="1"/>
</dbReference>
<dbReference type="SMART" id="SM01092">
    <property type="entry name" value="CO_deh_flav_C"/>
    <property type="match status" value="1"/>
</dbReference>
<keyword evidence="4" id="KW-0479">Metal-binding</keyword>